<dbReference type="EC" id="5.1.1.3" evidence="5"/>
<keyword evidence="2" id="KW-0573">Peptidoglycan synthesis</keyword>
<evidence type="ECO:0000256" key="3">
    <source>
        <dbReference type="ARBA" id="ARBA00023235"/>
    </source>
</evidence>
<evidence type="ECO:0000256" key="4">
    <source>
        <dbReference type="ARBA" id="ARBA00023316"/>
    </source>
</evidence>
<dbReference type="EMBL" id="VSSQ01063158">
    <property type="protein sequence ID" value="MPN16238.1"/>
    <property type="molecule type" value="Genomic_DNA"/>
</dbReference>
<protein>
    <submittedName>
        <fullName evidence="5">Glutamate racemase</fullName>
        <ecNumber evidence="5">5.1.1.3</ecNumber>
    </submittedName>
</protein>
<dbReference type="SUPFAM" id="SSF53681">
    <property type="entry name" value="Aspartate/glutamate racemase"/>
    <property type="match status" value="1"/>
</dbReference>
<accession>A0A645FP75</accession>
<reference evidence="5" key="1">
    <citation type="submission" date="2019-08" db="EMBL/GenBank/DDBJ databases">
        <authorList>
            <person name="Kucharzyk K."/>
            <person name="Murdoch R.W."/>
            <person name="Higgins S."/>
            <person name="Loffler F."/>
        </authorList>
    </citation>
    <scope>NUCLEOTIDE SEQUENCE</scope>
</reference>
<gene>
    <name evidence="5" type="primary">murI_26</name>
    <name evidence="5" type="ORF">SDC9_163576</name>
</gene>
<evidence type="ECO:0000256" key="1">
    <source>
        <dbReference type="ARBA" id="ARBA00022960"/>
    </source>
</evidence>
<dbReference type="GO" id="GO:0071555">
    <property type="term" value="P:cell wall organization"/>
    <property type="evidence" value="ECO:0007669"/>
    <property type="project" value="UniProtKB-KW"/>
</dbReference>
<dbReference type="FunFam" id="3.40.50.1860:FF:000001">
    <property type="entry name" value="Glutamate racemase"/>
    <property type="match status" value="1"/>
</dbReference>
<dbReference type="InterPro" id="IPR033134">
    <property type="entry name" value="Asp/Glu_racemase_AS_2"/>
</dbReference>
<proteinExistence type="predicted"/>
<comment type="caution">
    <text evidence="5">The sequence shown here is derived from an EMBL/GenBank/DDBJ whole genome shotgun (WGS) entry which is preliminary data.</text>
</comment>
<sequence>MFGTSGTINSQSYDIEITKLHPHLKVTGEACPIWVPLVENNEFDKPGADYFVKQHIHNLLKKDDKIDTIILGCTHYPLLITKIKQFLPQGIQVISQGKYVAESLKEYLQRHPEMEKRCSKDGTVRYFTTDLPGKFADMASLFLKENIEAQKINID</sequence>
<keyword evidence="1" id="KW-0133">Cell shape</keyword>
<dbReference type="GO" id="GO:0008881">
    <property type="term" value="F:glutamate racemase activity"/>
    <property type="evidence" value="ECO:0007669"/>
    <property type="project" value="UniProtKB-EC"/>
</dbReference>
<name>A0A645FP75_9ZZZZ</name>
<dbReference type="GO" id="GO:0008360">
    <property type="term" value="P:regulation of cell shape"/>
    <property type="evidence" value="ECO:0007669"/>
    <property type="project" value="UniProtKB-KW"/>
</dbReference>
<dbReference type="InterPro" id="IPR001920">
    <property type="entry name" value="Asp/Glu_race"/>
</dbReference>
<dbReference type="PANTHER" id="PTHR21198">
    <property type="entry name" value="GLUTAMATE RACEMASE"/>
    <property type="match status" value="1"/>
</dbReference>
<keyword evidence="3 5" id="KW-0413">Isomerase</keyword>
<organism evidence="5">
    <name type="scientific">bioreactor metagenome</name>
    <dbReference type="NCBI Taxonomy" id="1076179"/>
    <lineage>
        <taxon>unclassified sequences</taxon>
        <taxon>metagenomes</taxon>
        <taxon>ecological metagenomes</taxon>
    </lineage>
</organism>
<evidence type="ECO:0000313" key="5">
    <source>
        <dbReference type="EMBL" id="MPN16238.1"/>
    </source>
</evidence>
<dbReference type="PROSITE" id="PS00924">
    <property type="entry name" value="ASP_GLU_RACEMASE_2"/>
    <property type="match status" value="1"/>
</dbReference>
<keyword evidence="4" id="KW-0961">Cell wall biogenesis/degradation</keyword>
<dbReference type="PANTHER" id="PTHR21198:SF2">
    <property type="entry name" value="GLUTAMATE RACEMASE"/>
    <property type="match status" value="1"/>
</dbReference>
<dbReference type="GO" id="GO:0009252">
    <property type="term" value="P:peptidoglycan biosynthetic process"/>
    <property type="evidence" value="ECO:0007669"/>
    <property type="project" value="UniProtKB-KW"/>
</dbReference>
<dbReference type="Gene3D" id="3.40.50.1860">
    <property type="match status" value="1"/>
</dbReference>
<evidence type="ECO:0000256" key="2">
    <source>
        <dbReference type="ARBA" id="ARBA00022984"/>
    </source>
</evidence>
<dbReference type="AlphaFoldDB" id="A0A645FP75"/>